<comment type="catalytic activity">
    <reaction evidence="11">
        <text>nitric oxide + Fe(III)-[cytochrome c] + H2O = Fe(II)-[cytochrome c] + nitrite + 2 H(+)</text>
        <dbReference type="Rhea" id="RHEA:15233"/>
        <dbReference type="Rhea" id="RHEA-COMP:10350"/>
        <dbReference type="Rhea" id="RHEA-COMP:14399"/>
        <dbReference type="ChEBI" id="CHEBI:15377"/>
        <dbReference type="ChEBI" id="CHEBI:15378"/>
        <dbReference type="ChEBI" id="CHEBI:16301"/>
        <dbReference type="ChEBI" id="CHEBI:16480"/>
        <dbReference type="ChEBI" id="CHEBI:29033"/>
        <dbReference type="ChEBI" id="CHEBI:29034"/>
        <dbReference type="EC" id="1.7.2.1"/>
    </reaction>
</comment>
<proteinExistence type="inferred from homology"/>
<accession>A0A4R8ZUM0</accession>
<dbReference type="OrthoDB" id="345021at2"/>
<feature type="binding site" description="type 1 copper site" evidence="12">
    <location>
        <position position="348"/>
    </location>
    <ligand>
        <name>Cu cation</name>
        <dbReference type="ChEBI" id="CHEBI:23378"/>
        <label>1</label>
    </ligand>
</feature>
<feature type="binding site" description="type 1 copper site" evidence="12">
    <location>
        <position position="396"/>
    </location>
    <ligand>
        <name>Cu cation</name>
        <dbReference type="ChEBI" id="CHEBI:23378"/>
        <label>1</label>
    </ligand>
</feature>
<comment type="cofactor">
    <cofactor evidence="2 12">
        <name>Cu(2+)</name>
        <dbReference type="ChEBI" id="CHEBI:29036"/>
    </cofactor>
</comment>
<comment type="caution">
    <text evidence="15">The sequence shown here is derived from an EMBL/GenBank/DDBJ whole genome shotgun (WGS) entry which is preliminary data.</text>
</comment>
<feature type="domain" description="Plastocyanin-like" evidence="14">
    <location>
        <begin position="296"/>
        <end position="404"/>
    </location>
</feature>
<protein>
    <recommendedName>
        <fullName evidence="6">Copper-containing nitrite reductase</fullName>
        <ecNumber evidence="5">1.7.2.1</ecNumber>
    </recommendedName>
</protein>
<evidence type="ECO:0000256" key="11">
    <source>
        <dbReference type="ARBA" id="ARBA00049340"/>
    </source>
</evidence>
<dbReference type="EMBL" id="SOHE01000072">
    <property type="protein sequence ID" value="TFD46572.1"/>
    <property type="molecule type" value="Genomic_DNA"/>
</dbReference>
<keyword evidence="8" id="KW-0677">Repeat</keyword>
<dbReference type="InterPro" id="IPR045087">
    <property type="entry name" value="Cu-oxidase_fam"/>
</dbReference>
<dbReference type="GO" id="GO:0005507">
    <property type="term" value="F:copper ion binding"/>
    <property type="evidence" value="ECO:0007669"/>
    <property type="project" value="InterPro"/>
</dbReference>
<feature type="region of interest" description="Disordered" evidence="13">
    <location>
        <begin position="56"/>
        <end position="94"/>
    </location>
</feature>
<feature type="binding site" description="type 1 copper site" evidence="12">
    <location>
        <position position="343"/>
    </location>
    <ligand>
        <name>Cu cation</name>
        <dbReference type="ChEBI" id="CHEBI:23378"/>
        <label>1</label>
    </ligand>
</feature>
<dbReference type="InterPro" id="IPR011707">
    <property type="entry name" value="Cu-oxidase-like_N"/>
</dbReference>
<dbReference type="InterPro" id="IPR001287">
    <property type="entry name" value="NO2-reductase_Cu"/>
</dbReference>
<feature type="binding site" description="type 1 copper site" evidence="12">
    <location>
        <position position="383"/>
    </location>
    <ligand>
        <name>Cu cation</name>
        <dbReference type="ChEBI" id="CHEBI:23378"/>
        <label>1</label>
    </ligand>
</feature>
<evidence type="ECO:0000256" key="3">
    <source>
        <dbReference type="ARBA" id="ARBA00010609"/>
    </source>
</evidence>
<dbReference type="AlphaFoldDB" id="A0A4R8ZUM0"/>
<gene>
    <name evidence="15" type="ORF">E3T55_16960</name>
</gene>
<keyword evidence="7 12" id="KW-0479">Metal-binding</keyword>
<comment type="cofactor">
    <cofactor evidence="1 12">
        <name>Cu(+)</name>
        <dbReference type="ChEBI" id="CHEBI:49552"/>
    </cofactor>
</comment>
<evidence type="ECO:0000256" key="10">
    <source>
        <dbReference type="ARBA" id="ARBA00023008"/>
    </source>
</evidence>
<evidence type="ECO:0000313" key="16">
    <source>
        <dbReference type="Proteomes" id="UP000297447"/>
    </source>
</evidence>
<organism evidence="15 16">
    <name type="scientific">Cryobacterium frigoriphilum</name>
    <dbReference type="NCBI Taxonomy" id="1259150"/>
    <lineage>
        <taxon>Bacteria</taxon>
        <taxon>Bacillati</taxon>
        <taxon>Actinomycetota</taxon>
        <taxon>Actinomycetes</taxon>
        <taxon>Micrococcales</taxon>
        <taxon>Microbacteriaceae</taxon>
        <taxon>Cryobacterium</taxon>
    </lineage>
</organism>
<feature type="binding site" description="type 1 copper site" evidence="12">
    <location>
        <position position="382"/>
    </location>
    <ligand>
        <name>Cu cation</name>
        <dbReference type="ChEBI" id="CHEBI:23378"/>
        <label>1</label>
    </ligand>
</feature>
<dbReference type="Pfam" id="PF07732">
    <property type="entry name" value="Cu-oxidase_3"/>
    <property type="match status" value="1"/>
</dbReference>
<feature type="compositionally biased region" description="Low complexity" evidence="13">
    <location>
        <begin position="56"/>
        <end position="90"/>
    </location>
</feature>
<keyword evidence="16" id="KW-1185">Reference proteome</keyword>
<dbReference type="Proteomes" id="UP000297447">
    <property type="component" value="Unassembled WGS sequence"/>
</dbReference>
<dbReference type="PANTHER" id="PTHR11709">
    <property type="entry name" value="MULTI-COPPER OXIDASE"/>
    <property type="match status" value="1"/>
</dbReference>
<keyword evidence="9" id="KW-0560">Oxidoreductase</keyword>
<evidence type="ECO:0000259" key="14">
    <source>
        <dbReference type="Pfam" id="PF07732"/>
    </source>
</evidence>
<dbReference type="EC" id="1.7.2.1" evidence="5"/>
<keyword evidence="10 12" id="KW-0186">Copper</keyword>
<feature type="binding site" description="type 1 copper site" evidence="12">
    <location>
        <position position="391"/>
    </location>
    <ligand>
        <name>Cu cation</name>
        <dbReference type="ChEBI" id="CHEBI:23378"/>
        <label>1</label>
    </ligand>
</feature>
<evidence type="ECO:0000256" key="7">
    <source>
        <dbReference type="ARBA" id="ARBA00022723"/>
    </source>
</evidence>
<comment type="subunit">
    <text evidence="4">Homotrimer.</text>
</comment>
<evidence type="ECO:0000256" key="5">
    <source>
        <dbReference type="ARBA" id="ARBA00011882"/>
    </source>
</evidence>
<dbReference type="SUPFAM" id="SSF49503">
    <property type="entry name" value="Cupredoxins"/>
    <property type="match status" value="3"/>
</dbReference>
<evidence type="ECO:0000256" key="8">
    <source>
        <dbReference type="ARBA" id="ARBA00022737"/>
    </source>
</evidence>
<feature type="region of interest" description="Disordered" evidence="13">
    <location>
        <begin position="229"/>
        <end position="263"/>
    </location>
</feature>
<comment type="similarity">
    <text evidence="3">Belongs to the multicopper oxidase family.</text>
</comment>
<evidence type="ECO:0000256" key="6">
    <source>
        <dbReference type="ARBA" id="ARBA00017290"/>
    </source>
</evidence>
<dbReference type="Gene3D" id="2.60.40.420">
    <property type="entry name" value="Cupredoxins - blue copper proteins"/>
    <property type="match status" value="3"/>
</dbReference>
<sequence length="554" mass="55294">MITALMSAGPPAGAGPGLLPVGGLPVTGNPAPAALKPSLGLSAAASVRSAAPVSGSVVASESVGTTTAGTTTAPAKTAPAKTVPAKTAPADGATTPARRGLVAAAATLALALAIGVGLDASAMNLVGTGAAAGTGHTTTVDVTMIDTTFSPDSIDVPVGDTLIINVTNDDGMLHDLVLDDGSDSGPVEPGDTATIDAGVITADVDGWCSIGGHRLLGMVLTINAIGADDSSGPADAATTDDGTAMDHGAMGETTSTTGSAADDLTPGAVPGDDFVARDAALAPAASATVHELTMTVTDEELEVAPGVTQTLWTYNGGATGPTLRGTVGDAFDVTFVNEGTISHSIDFHAGALAPDKPMRSINPGESLEYRFTATRSGIWMYHCGTMPMTSHIANGMFGAVIIDPAGLSAVDREYALVQSEYYLGAQGGEVDAAKAQAGTPDLVVFNGYSDQYLAEPLTATVGETVRIWVLDAGPNISSSFHVVGGQFDTVFKEGDYLLKDGGSTGSGGAQALALSPAQGGFVELTFPEAGTYSFVSHIMADAEKGAHGVFVVTD</sequence>
<feature type="binding site" description="type 1 copper site" evidence="12">
    <location>
        <position position="537"/>
    </location>
    <ligand>
        <name>Cu cation</name>
        <dbReference type="ChEBI" id="CHEBI:23378"/>
        <label>1</label>
    </ligand>
</feature>
<dbReference type="CDD" id="cd04208">
    <property type="entry name" value="CuRO_2_CuNIR"/>
    <property type="match status" value="1"/>
</dbReference>
<evidence type="ECO:0000256" key="9">
    <source>
        <dbReference type="ARBA" id="ARBA00023002"/>
    </source>
</evidence>
<dbReference type="PANTHER" id="PTHR11709:SF394">
    <property type="entry name" value="FI03373P-RELATED"/>
    <property type="match status" value="1"/>
</dbReference>
<evidence type="ECO:0000256" key="13">
    <source>
        <dbReference type="SAM" id="MobiDB-lite"/>
    </source>
</evidence>
<dbReference type="CDD" id="cd00920">
    <property type="entry name" value="Cupredoxin"/>
    <property type="match status" value="1"/>
</dbReference>
<evidence type="ECO:0000256" key="4">
    <source>
        <dbReference type="ARBA" id="ARBA00011233"/>
    </source>
</evidence>
<dbReference type="PRINTS" id="PR00695">
    <property type="entry name" value="CUNO2RDTASE"/>
</dbReference>
<evidence type="ECO:0000256" key="2">
    <source>
        <dbReference type="ARBA" id="ARBA00001973"/>
    </source>
</evidence>
<evidence type="ECO:0000256" key="1">
    <source>
        <dbReference type="ARBA" id="ARBA00001960"/>
    </source>
</evidence>
<feature type="compositionally biased region" description="Low complexity" evidence="13">
    <location>
        <begin position="229"/>
        <end position="248"/>
    </location>
</feature>
<evidence type="ECO:0000313" key="15">
    <source>
        <dbReference type="EMBL" id="TFD46572.1"/>
    </source>
</evidence>
<dbReference type="InterPro" id="IPR008972">
    <property type="entry name" value="Cupredoxin"/>
</dbReference>
<dbReference type="GO" id="GO:0050421">
    <property type="term" value="F:nitrite reductase (NO-forming) activity"/>
    <property type="evidence" value="ECO:0007669"/>
    <property type="project" value="UniProtKB-EC"/>
</dbReference>
<dbReference type="CDD" id="cd11020">
    <property type="entry name" value="CuRO_1_CuNIR"/>
    <property type="match status" value="1"/>
</dbReference>
<reference evidence="15 16" key="1">
    <citation type="submission" date="2019-03" db="EMBL/GenBank/DDBJ databases">
        <title>Genomics of glacier-inhabiting Cryobacterium strains.</title>
        <authorList>
            <person name="Liu Q."/>
            <person name="Xin Y.-H."/>
        </authorList>
    </citation>
    <scope>NUCLEOTIDE SEQUENCE [LARGE SCALE GENOMIC DNA]</scope>
    <source>
        <strain evidence="15 16">Hh14</strain>
    </source>
</reference>
<name>A0A4R8ZUM0_9MICO</name>
<evidence type="ECO:0000256" key="12">
    <source>
        <dbReference type="PIRSR" id="PIRSR601287-1"/>
    </source>
</evidence>